<keyword evidence="9" id="KW-0472">Membrane</keyword>
<dbReference type="InterPro" id="IPR000008">
    <property type="entry name" value="C2_dom"/>
</dbReference>
<evidence type="ECO:0000256" key="3">
    <source>
        <dbReference type="ARBA" id="ARBA00022483"/>
    </source>
</evidence>
<dbReference type="Proteomes" id="UP000504602">
    <property type="component" value="Unplaced"/>
</dbReference>
<accession>A0A8N5HX87</accession>
<dbReference type="PROSITE" id="PS51258">
    <property type="entry name" value="MHD1"/>
    <property type="match status" value="1"/>
</dbReference>
<dbReference type="SMART" id="SM01145">
    <property type="entry name" value="DUF1041"/>
    <property type="match status" value="1"/>
</dbReference>
<comment type="subcellular location">
    <subcellularLocation>
        <location evidence="1">Cytoplasmic vesicle membrane</location>
    </subcellularLocation>
    <subcellularLocation>
        <location evidence="11">Synapse</location>
    </subcellularLocation>
</comment>
<dbReference type="InterPro" id="IPR010439">
    <property type="entry name" value="MUN_dom"/>
</dbReference>
<dbReference type="CDD" id="cd01234">
    <property type="entry name" value="PH_CADPS"/>
    <property type="match status" value="1"/>
</dbReference>
<feature type="compositionally biased region" description="Pro residues" evidence="12">
    <location>
        <begin position="672"/>
        <end position="681"/>
    </location>
</feature>
<evidence type="ECO:0000256" key="2">
    <source>
        <dbReference type="ARBA" id="ARBA00022448"/>
    </source>
</evidence>
<dbReference type="PROSITE" id="PS50004">
    <property type="entry name" value="C2"/>
    <property type="match status" value="1"/>
</dbReference>
<dbReference type="GO" id="GO:0046872">
    <property type="term" value="F:metal ion binding"/>
    <property type="evidence" value="ECO:0007669"/>
    <property type="project" value="UniProtKB-KW"/>
</dbReference>
<dbReference type="AlphaFoldDB" id="A0A8N5HX87"/>
<keyword evidence="2" id="KW-0813">Transport</keyword>
<keyword evidence="5" id="KW-0106">Calcium</keyword>
<dbReference type="SUPFAM" id="SSF50729">
    <property type="entry name" value="PH domain-like"/>
    <property type="match status" value="1"/>
</dbReference>
<name>A0A8N5HX87_GEOFO</name>
<dbReference type="InterPro" id="IPR001849">
    <property type="entry name" value="PH_domain"/>
</dbReference>
<keyword evidence="6" id="KW-0653">Protein transport</keyword>
<keyword evidence="3" id="KW-0268">Exocytosis</keyword>
<feature type="region of interest" description="Disordered" evidence="12">
    <location>
        <begin position="1159"/>
        <end position="1181"/>
    </location>
</feature>
<feature type="region of interest" description="Disordered" evidence="12">
    <location>
        <begin position="665"/>
        <end position="686"/>
    </location>
</feature>
<sequence length="1181" mass="134666">MVQSGGCSANDSREVFKKHIEKRVRSLPEIDGLSKETVLSSWMAKFDAIYRGEEDPRKQQARMTASAASELILSKEQLYEMFQNILGIKKFEHQLLYNACQLDNPDEQAAQIRRELDGRLQMAEQIAKERKFPKFVSKEMENMYIEELKSSVNLLMANLESMPVSKGGSEFKLQKLKRSHNTSIIDMGEENENQLSKSDVVLSFSLEVVIMEVQGLKSLAPNRIVYCTMEVEGGEKLQTDQAEASKPTWGTQGDFTTTHALPAVKVKLFTESTGVLALEDKELGRVVLHPTPNSPKQSEWHKMTVSKNCPDQDLKIKLAVRMDKPQNMKHSGYLWAIGKNVWKRWKKRFFVLVQVSQYTFAMCSYREKKAEPQELLQLDGYTVDYTDPQPGLDGGRTFFNAVKEGDTVIFASDDEQDRILWVQAMYRATGQSHKPVPPTQVQKLNAKGGSVPQIDAPISQFYADRAQKHGMDEFISSNPCNFDHASLFEMVQRLTLDHRLNDSYSCLGWFSPGQVFVLDEYCARNGVRGCHRHLCYLRDLLERAENGAMIDPTLLHYSFAFCASHVHGNRPDGIGTVTVDEKERFEEIKERLRVLLENQITHFRYCFPFGRPEGALKATLSLLERVLMKDIVTPVPQEEVKTVIRKCLEQAALVNYTRLSEYAKIEARPPKPKPPAGPPSSPQTQTNMIDHMLKGMAKQPPKNVGRLVTPAKKLEDTIRLAELVIEVLQQNEEHHAEAFAWWSDLMVEHAETFLSLFAVDMDAALEVQPPDTWDSFPLFQLINDSLRSDYNLCNGKFHKHLQDLFAPLVVRYVDLMESSIAQSIHRGFERESWEPVKSLTSNLPNVNLPNVNLPKVPNLPVNIPLGIPQMPSFSAPSWMAAIYDSDNGSGTSEDMFWKLDALQTFIRDLHWPEEEFGKHLEQRLKLMASDMIESCVKRTRIAFEVKLQKTSRSTDFRVPQSICTMFNVMVDAKAQSTKLCSMEMGQEHQYHSKIDELIEETVKEMITLLVAKFVTILEGVLAKLSRYDEGTLFSSFLSFTVKAASKYVDVPKPGMDVADAYVTFVRHSQDVLRDKVNEEMYIERLFDQWYTSSMSVVCTWLTDRMDLQLHIYQLKTLIRIVKKTYRDFRLQGVLDSTLNSKTYETIRNRLTVEEATASVSEGGGLQGITMKDSDEEDEEDD</sequence>
<organism evidence="16 17">
    <name type="scientific">Geospiza fortis</name>
    <name type="common">Medium ground-finch</name>
    <dbReference type="NCBI Taxonomy" id="48883"/>
    <lineage>
        <taxon>Eukaryota</taxon>
        <taxon>Metazoa</taxon>
        <taxon>Chordata</taxon>
        <taxon>Craniata</taxon>
        <taxon>Vertebrata</taxon>
        <taxon>Euteleostomi</taxon>
        <taxon>Archelosauria</taxon>
        <taxon>Archosauria</taxon>
        <taxon>Dinosauria</taxon>
        <taxon>Saurischia</taxon>
        <taxon>Theropoda</taxon>
        <taxon>Coelurosauria</taxon>
        <taxon>Aves</taxon>
        <taxon>Neognathae</taxon>
        <taxon>Neoaves</taxon>
        <taxon>Telluraves</taxon>
        <taxon>Australaves</taxon>
        <taxon>Passeriformes</taxon>
        <taxon>Thraupidae</taxon>
        <taxon>Geospiza</taxon>
    </lineage>
</organism>
<reference evidence="17" key="1">
    <citation type="submission" date="2025-08" db="UniProtKB">
        <authorList>
            <consortium name="RefSeq"/>
        </authorList>
    </citation>
    <scope>IDENTIFICATION</scope>
</reference>
<dbReference type="PROSITE" id="PS50003">
    <property type="entry name" value="PH_DOMAIN"/>
    <property type="match status" value="1"/>
</dbReference>
<evidence type="ECO:0000313" key="16">
    <source>
        <dbReference type="Proteomes" id="UP000504602"/>
    </source>
</evidence>
<dbReference type="InterPro" id="IPR011993">
    <property type="entry name" value="PH-like_dom_sf"/>
</dbReference>
<dbReference type="GO" id="GO:0098978">
    <property type="term" value="C:glutamatergic synapse"/>
    <property type="evidence" value="ECO:0007669"/>
    <property type="project" value="TreeGrafter"/>
</dbReference>
<evidence type="ECO:0000313" key="17">
    <source>
        <dbReference type="RefSeq" id="XP_030912264.1"/>
    </source>
</evidence>
<dbReference type="Pfam" id="PF06292">
    <property type="entry name" value="MUN"/>
    <property type="match status" value="2"/>
</dbReference>
<proteinExistence type="predicted"/>
<dbReference type="SMART" id="SM00233">
    <property type="entry name" value="PH"/>
    <property type="match status" value="1"/>
</dbReference>
<evidence type="ECO:0000256" key="11">
    <source>
        <dbReference type="ARBA" id="ARBA00034103"/>
    </source>
</evidence>
<evidence type="ECO:0000256" key="6">
    <source>
        <dbReference type="ARBA" id="ARBA00022927"/>
    </source>
</evidence>
<dbReference type="PANTHER" id="PTHR12166">
    <property type="entry name" value="CALCIUM-DEPENDENT SECRETION ACTIVATOR"/>
    <property type="match status" value="1"/>
</dbReference>
<dbReference type="GO" id="GO:0045921">
    <property type="term" value="P:positive regulation of exocytosis"/>
    <property type="evidence" value="ECO:0007669"/>
    <property type="project" value="TreeGrafter"/>
</dbReference>
<dbReference type="GO" id="GO:0098793">
    <property type="term" value="C:presynapse"/>
    <property type="evidence" value="ECO:0007669"/>
    <property type="project" value="GOC"/>
</dbReference>
<dbReference type="InterPro" id="IPR014770">
    <property type="entry name" value="Munc13_1"/>
</dbReference>
<evidence type="ECO:0000256" key="9">
    <source>
        <dbReference type="ARBA" id="ARBA00023136"/>
    </source>
</evidence>
<keyword evidence="7" id="KW-0770">Synapse</keyword>
<dbReference type="GO" id="GO:0015031">
    <property type="term" value="P:protein transport"/>
    <property type="evidence" value="ECO:0007669"/>
    <property type="project" value="UniProtKB-KW"/>
</dbReference>
<evidence type="ECO:0000259" key="15">
    <source>
        <dbReference type="PROSITE" id="PS51258"/>
    </source>
</evidence>
<dbReference type="GO" id="GO:0030659">
    <property type="term" value="C:cytoplasmic vesicle membrane"/>
    <property type="evidence" value="ECO:0007669"/>
    <property type="project" value="UniProtKB-SubCell"/>
</dbReference>
<keyword evidence="8" id="KW-0446">Lipid-binding</keyword>
<keyword evidence="16" id="KW-1185">Reference proteome</keyword>
<keyword evidence="4" id="KW-0479">Metal-binding</keyword>
<evidence type="ECO:0000256" key="1">
    <source>
        <dbReference type="ARBA" id="ARBA00004156"/>
    </source>
</evidence>
<dbReference type="InterPro" id="IPR057457">
    <property type="entry name" value="CAPS_C2"/>
</dbReference>
<feature type="domain" description="MHD1" evidence="15">
    <location>
        <begin position="759"/>
        <end position="939"/>
    </location>
</feature>
<evidence type="ECO:0000256" key="10">
    <source>
        <dbReference type="ARBA" id="ARBA00023329"/>
    </source>
</evidence>
<dbReference type="CTD" id="8618"/>
<dbReference type="GeneID" id="102037260"/>
<gene>
    <name evidence="17" type="primary">CADPS</name>
</gene>
<dbReference type="Pfam" id="PF00169">
    <property type="entry name" value="PH"/>
    <property type="match status" value="1"/>
</dbReference>
<evidence type="ECO:0000256" key="4">
    <source>
        <dbReference type="ARBA" id="ARBA00022723"/>
    </source>
</evidence>
<feature type="domain" description="PH" evidence="13">
    <location>
        <begin position="327"/>
        <end position="430"/>
    </location>
</feature>
<evidence type="ECO:0000259" key="13">
    <source>
        <dbReference type="PROSITE" id="PS50003"/>
    </source>
</evidence>
<dbReference type="InterPro" id="IPR033227">
    <property type="entry name" value="CAPS"/>
</dbReference>
<evidence type="ECO:0000259" key="14">
    <source>
        <dbReference type="PROSITE" id="PS50004"/>
    </source>
</evidence>
<evidence type="ECO:0000256" key="7">
    <source>
        <dbReference type="ARBA" id="ARBA00023018"/>
    </source>
</evidence>
<dbReference type="GO" id="GO:0016079">
    <property type="term" value="P:synaptic vesicle exocytosis"/>
    <property type="evidence" value="ECO:0007669"/>
    <property type="project" value="InterPro"/>
</dbReference>
<dbReference type="RefSeq" id="XP_030912264.1">
    <property type="nucleotide sequence ID" value="XM_031056404.1"/>
</dbReference>
<dbReference type="GO" id="GO:0008289">
    <property type="term" value="F:lipid binding"/>
    <property type="evidence" value="ECO:0007669"/>
    <property type="project" value="UniProtKB-KW"/>
</dbReference>
<feature type="domain" description="C2" evidence="14">
    <location>
        <begin position="186"/>
        <end position="301"/>
    </location>
</feature>
<dbReference type="PANTHER" id="PTHR12166:SF6">
    <property type="entry name" value="CALCIUM-DEPENDENT SECRETION ACTIVATOR 1"/>
    <property type="match status" value="1"/>
</dbReference>
<dbReference type="FunFam" id="2.30.29.30:FF:000007">
    <property type="entry name" value="Calcium-dependent secretion activator 2 isoform B"/>
    <property type="match status" value="1"/>
</dbReference>
<protein>
    <submittedName>
        <fullName evidence="17">Calcium-dependent secretion activator 1 isoform X7</fullName>
    </submittedName>
</protein>
<evidence type="ECO:0000256" key="12">
    <source>
        <dbReference type="SAM" id="MobiDB-lite"/>
    </source>
</evidence>
<keyword evidence="10" id="KW-0968">Cytoplasmic vesicle</keyword>
<dbReference type="Gene3D" id="2.30.29.30">
    <property type="entry name" value="Pleckstrin-homology domain (PH domain)/Phosphotyrosine-binding domain (PTB)"/>
    <property type="match status" value="1"/>
</dbReference>
<evidence type="ECO:0000256" key="5">
    <source>
        <dbReference type="ARBA" id="ARBA00022837"/>
    </source>
</evidence>
<evidence type="ECO:0000256" key="8">
    <source>
        <dbReference type="ARBA" id="ARBA00023121"/>
    </source>
</evidence>
<dbReference type="Pfam" id="PF25341">
    <property type="entry name" value="C2_CAPS"/>
    <property type="match status" value="1"/>
</dbReference>
<dbReference type="GO" id="GO:1990504">
    <property type="term" value="P:dense core granule exocytosis"/>
    <property type="evidence" value="ECO:0007669"/>
    <property type="project" value="InterPro"/>
</dbReference>